<keyword evidence="2" id="KW-1185">Reference proteome</keyword>
<evidence type="ECO:0000313" key="1">
    <source>
        <dbReference type="EMBL" id="AIY18447.1"/>
    </source>
</evidence>
<organism evidence="1 2">
    <name type="scientific">Nocardioides simplex</name>
    <name type="common">Arthrobacter simplex</name>
    <dbReference type="NCBI Taxonomy" id="2045"/>
    <lineage>
        <taxon>Bacteria</taxon>
        <taxon>Bacillati</taxon>
        <taxon>Actinomycetota</taxon>
        <taxon>Actinomycetes</taxon>
        <taxon>Propionibacteriales</taxon>
        <taxon>Nocardioidaceae</taxon>
        <taxon>Pimelobacter</taxon>
    </lineage>
</organism>
<accession>A0A0A1DPC5</accession>
<evidence type="ECO:0000313" key="2">
    <source>
        <dbReference type="Proteomes" id="UP000030300"/>
    </source>
</evidence>
<dbReference type="AlphaFoldDB" id="A0A0A1DPC5"/>
<name>A0A0A1DPC5_NOCSI</name>
<dbReference type="GeneID" id="96611047"/>
<reference evidence="1 2" key="1">
    <citation type="journal article" date="2015" name="Genome Announc.">
        <title>Complete Genome Sequence of Steroid-Transforming Nocardioides simplex VKM Ac-2033D.</title>
        <authorList>
            <person name="Shtratnikova V.Y."/>
            <person name="Schelkunov M.I."/>
            <person name="Pekov Y.A."/>
            <person name="Fokina V.V."/>
            <person name="Logacheva M.D."/>
            <person name="Sokolov S.L."/>
            <person name="Bragin E.Y."/>
            <person name="Ashapkin V.V."/>
            <person name="Donova M.V."/>
        </authorList>
    </citation>
    <scope>NUCLEOTIDE SEQUENCE [LARGE SCALE GENOMIC DNA]</scope>
    <source>
        <strain evidence="1 2">VKM Ac-2033D</strain>
    </source>
</reference>
<gene>
    <name evidence="1" type="ORF">KR76_19830</name>
</gene>
<sequence>MSRPLRNALALAVATLTVATAAGTAPAYAGSQHARDRARDVRTLVDEGQRGAPARNDSARDLLSADARFAKKRLVVSVRFRNLRSSGFVLFTDVRTPTGRYRVQYDAESTRPFVTVHTIGGATSSCRTTAVRANPRTDRVRVVLPRICIGGGKATWAKFGALALHERADGRFAVDDLRRADRVDVSATGIKLGPRIRYN</sequence>
<proteinExistence type="predicted"/>
<protein>
    <submittedName>
        <fullName evidence="1">Uncharacterized protein</fullName>
    </submittedName>
</protein>
<dbReference type="Proteomes" id="UP000030300">
    <property type="component" value="Chromosome"/>
</dbReference>
<dbReference type="RefSeq" id="WP_038680691.1">
    <property type="nucleotide sequence ID" value="NZ_BJMC01000022.1"/>
</dbReference>
<dbReference type="EMBL" id="CP009896">
    <property type="protein sequence ID" value="AIY18447.1"/>
    <property type="molecule type" value="Genomic_DNA"/>
</dbReference>
<dbReference type="KEGG" id="psim:KR76_19830"/>
<dbReference type="HOGENOM" id="CLU_1370975_0_0_11"/>